<dbReference type="KEGG" id="pcot:PCOAH_00013010"/>
<dbReference type="VEuPathDB" id="PlasmoDB:PCOAH_00013010"/>
<reference evidence="2" key="1">
    <citation type="submission" date="2016-06" db="EMBL/GenBank/DDBJ databases">
        <title>First high quality genome sequence of Plasmodium coatneyi using continuous long reads from single molecule, real-time sequencing.</title>
        <authorList>
            <person name="Chien J.-T."/>
            <person name="Pakala S.B."/>
            <person name="Geraldo J.A."/>
            <person name="Lapp S.A."/>
            <person name="Barnwell J.W."/>
            <person name="Kissinger J.C."/>
            <person name="Galinski M.R."/>
            <person name="Humphrey J.C."/>
        </authorList>
    </citation>
    <scope>NUCLEOTIDE SEQUENCE [LARGE SCALE GENOMIC DNA]</scope>
    <source>
        <strain evidence="2">Hackeri</strain>
    </source>
</reference>
<dbReference type="AlphaFoldDB" id="A0A1B1DWI6"/>
<gene>
    <name evidence="1" type="ORF">PCOAH_00013010</name>
</gene>
<name>A0A1B1DWI6_9APIC</name>
<dbReference type="OrthoDB" id="383226at2759"/>
<evidence type="ECO:0000313" key="2">
    <source>
        <dbReference type="Proteomes" id="UP000092716"/>
    </source>
</evidence>
<organism evidence="1 2">
    <name type="scientific">Plasmodium coatneyi</name>
    <dbReference type="NCBI Taxonomy" id="208452"/>
    <lineage>
        <taxon>Eukaryota</taxon>
        <taxon>Sar</taxon>
        <taxon>Alveolata</taxon>
        <taxon>Apicomplexa</taxon>
        <taxon>Aconoidasida</taxon>
        <taxon>Haemosporida</taxon>
        <taxon>Plasmodiidae</taxon>
        <taxon>Plasmodium</taxon>
    </lineage>
</organism>
<dbReference type="Pfam" id="PF05795">
    <property type="entry name" value="Plasmodium_Vir"/>
    <property type="match status" value="1"/>
</dbReference>
<keyword evidence="2" id="KW-1185">Reference proteome</keyword>
<accession>A0A1B1DWI6</accession>
<protein>
    <submittedName>
        <fullName evidence="1">KIR protein</fullName>
    </submittedName>
</protein>
<dbReference type="GeneID" id="30908027"/>
<proteinExistence type="predicted"/>
<dbReference type="InterPro" id="IPR008780">
    <property type="entry name" value="Plasmodium_Vir"/>
</dbReference>
<dbReference type="Proteomes" id="UP000092716">
    <property type="component" value="Chromosome 6"/>
</dbReference>
<dbReference type="RefSeq" id="XP_019913851.1">
    <property type="nucleotide sequence ID" value="XM_020058110.1"/>
</dbReference>
<evidence type="ECO:0000313" key="1">
    <source>
        <dbReference type="EMBL" id="ANQ07156.1"/>
    </source>
</evidence>
<dbReference type="EMBL" id="CP016244">
    <property type="protein sequence ID" value="ANQ07156.1"/>
    <property type="molecule type" value="Genomic_DNA"/>
</dbReference>
<sequence length="318" mass="35356">MNNFRDVHLRSLTSKRTYDEFDAGRSSYSIFCKWLDDTKTKLRNSLGDHQNVKDYVDKIVEAWCYGYAQGTSGFPHGPTCTLFYYWLADKLLNELKVGTSFLNIMKTIYDEFKSIPGGTTHGAGNDCGIIYEDGMDENLFKHAKILYEYQQDRHIIEEQHLKPPTKSCTPEYISHLQNITTACSAVTEYCNKPKNKDGSYCNQFNAAKDGESGGYCSADKLQILTCDLQSTQVRVEEPGAHDEAGIAGSTPTAGNHVTAAVSSILGIGAVPALGYFLYKDEGIIEDNKKGKGIGTIEIIYVTKQYNISSLHTEGRSNK</sequence>